<dbReference type="PANTHER" id="PTHR28047:SF5">
    <property type="entry name" value="PROTEIN DCG1"/>
    <property type="match status" value="1"/>
</dbReference>
<protein>
    <submittedName>
        <fullName evidence="2">Allantoin racemase</fullName>
    </submittedName>
</protein>
<dbReference type="InterPro" id="IPR052186">
    <property type="entry name" value="Hydantoin_racemase-like"/>
</dbReference>
<accession>A0A1T5LJE7</accession>
<dbReference type="RefSeq" id="WP_079492603.1">
    <property type="nucleotide sequence ID" value="NZ_FUZT01000007.1"/>
</dbReference>
<dbReference type="OrthoDB" id="9791723at2"/>
<evidence type="ECO:0000313" key="3">
    <source>
        <dbReference type="Proteomes" id="UP000190285"/>
    </source>
</evidence>
<dbReference type="Proteomes" id="UP000190285">
    <property type="component" value="Unassembled WGS sequence"/>
</dbReference>
<dbReference type="Pfam" id="PF01177">
    <property type="entry name" value="Asp_Glu_race"/>
    <property type="match status" value="1"/>
</dbReference>
<dbReference type="Gene3D" id="3.40.50.12500">
    <property type="match status" value="1"/>
</dbReference>
<dbReference type="EMBL" id="FUZT01000007">
    <property type="protein sequence ID" value="SKC76092.1"/>
    <property type="molecule type" value="Genomic_DNA"/>
</dbReference>
<name>A0A1T5LJE7_9FIRM</name>
<gene>
    <name evidence="2" type="ORF">SAMN02194393_02940</name>
</gene>
<dbReference type="InterPro" id="IPR015942">
    <property type="entry name" value="Asp/Glu/hydantoin_racemase"/>
</dbReference>
<dbReference type="InterPro" id="IPR001920">
    <property type="entry name" value="Asp/Glu_race"/>
</dbReference>
<comment type="similarity">
    <text evidence="1">Belongs to the HyuE racemase family.</text>
</comment>
<dbReference type="GO" id="GO:0047661">
    <property type="term" value="F:amino-acid racemase activity"/>
    <property type="evidence" value="ECO:0007669"/>
    <property type="project" value="InterPro"/>
</dbReference>
<evidence type="ECO:0000313" key="2">
    <source>
        <dbReference type="EMBL" id="SKC76092.1"/>
    </source>
</evidence>
<sequence length="250" mass="27048">MKIVYVVPGPMDDEEVKRRGELLKNWAFPGTDVEIVNVNEGPASIESMYEEYLSIPATAKVMFELERKGYDAAILGCAGDPGLDAMREITDKMLVLGPGQTSMIVGAALGHKFSVITIEETMIASTYELAFKAGVLDKLASVVSVAIPVLQLKLKKEKSLKKIIEAGIKAVKEDRADALVLGCMSMGFLDVAQEIEKAVGVPIVNPSKVGLKMAEAMVGSGLMHSKTAFATPTKISSRRVKDLDELYIRK</sequence>
<evidence type="ECO:0000256" key="1">
    <source>
        <dbReference type="ARBA" id="ARBA00038414"/>
    </source>
</evidence>
<dbReference type="InterPro" id="IPR053714">
    <property type="entry name" value="Iso_Racemase_Enz_sf"/>
</dbReference>
<dbReference type="SUPFAM" id="SSF53681">
    <property type="entry name" value="Aspartate/glutamate racemase"/>
    <property type="match status" value="1"/>
</dbReference>
<dbReference type="AlphaFoldDB" id="A0A1T5LJE7"/>
<proteinExistence type="inferred from homology"/>
<organism evidence="2 3">
    <name type="scientific">Maledivibacter halophilus</name>
    <dbReference type="NCBI Taxonomy" id="36842"/>
    <lineage>
        <taxon>Bacteria</taxon>
        <taxon>Bacillati</taxon>
        <taxon>Bacillota</taxon>
        <taxon>Clostridia</taxon>
        <taxon>Peptostreptococcales</taxon>
        <taxon>Caminicellaceae</taxon>
        <taxon>Maledivibacter</taxon>
    </lineage>
</organism>
<reference evidence="2 3" key="1">
    <citation type="submission" date="2017-02" db="EMBL/GenBank/DDBJ databases">
        <authorList>
            <person name="Peterson S.W."/>
        </authorList>
    </citation>
    <scope>NUCLEOTIDE SEQUENCE [LARGE SCALE GENOMIC DNA]</scope>
    <source>
        <strain evidence="2 3">M1</strain>
    </source>
</reference>
<dbReference type="STRING" id="36842.SAMN02194393_02940"/>
<dbReference type="PANTHER" id="PTHR28047">
    <property type="entry name" value="PROTEIN DCG1"/>
    <property type="match status" value="1"/>
</dbReference>
<keyword evidence="3" id="KW-1185">Reference proteome</keyword>